<reference evidence="2" key="2">
    <citation type="journal article" date="2015" name="Data Brief">
        <title>Shoot transcriptome of the giant reed, Arundo donax.</title>
        <authorList>
            <person name="Barrero R.A."/>
            <person name="Guerrero F.D."/>
            <person name="Moolhuijzen P."/>
            <person name="Goolsby J.A."/>
            <person name="Tidwell J."/>
            <person name="Bellgard S.E."/>
            <person name="Bellgard M.I."/>
        </authorList>
    </citation>
    <scope>NUCLEOTIDE SEQUENCE</scope>
    <source>
        <tissue evidence="2">Shoot tissue taken approximately 20 cm above the soil surface</tissue>
    </source>
</reference>
<accession>A0A0A9HIL8</accession>
<dbReference type="AlphaFoldDB" id="A0A0A9HIL8"/>
<protein>
    <submittedName>
        <fullName evidence="2">Uncharacterized protein</fullName>
    </submittedName>
</protein>
<proteinExistence type="predicted"/>
<name>A0A0A9HIL8_ARUDO</name>
<feature type="region of interest" description="Disordered" evidence="1">
    <location>
        <begin position="1"/>
        <end position="28"/>
    </location>
</feature>
<reference evidence="2" key="1">
    <citation type="submission" date="2014-09" db="EMBL/GenBank/DDBJ databases">
        <authorList>
            <person name="Magalhaes I.L.F."/>
            <person name="Oliveira U."/>
            <person name="Santos F.R."/>
            <person name="Vidigal T.H.D.A."/>
            <person name="Brescovit A.D."/>
            <person name="Santos A.J."/>
        </authorList>
    </citation>
    <scope>NUCLEOTIDE SEQUENCE</scope>
    <source>
        <tissue evidence="2">Shoot tissue taken approximately 20 cm above the soil surface</tissue>
    </source>
</reference>
<organism evidence="2">
    <name type="scientific">Arundo donax</name>
    <name type="common">Giant reed</name>
    <name type="synonym">Donax arundinaceus</name>
    <dbReference type="NCBI Taxonomy" id="35708"/>
    <lineage>
        <taxon>Eukaryota</taxon>
        <taxon>Viridiplantae</taxon>
        <taxon>Streptophyta</taxon>
        <taxon>Embryophyta</taxon>
        <taxon>Tracheophyta</taxon>
        <taxon>Spermatophyta</taxon>
        <taxon>Magnoliopsida</taxon>
        <taxon>Liliopsida</taxon>
        <taxon>Poales</taxon>
        <taxon>Poaceae</taxon>
        <taxon>PACMAD clade</taxon>
        <taxon>Arundinoideae</taxon>
        <taxon>Arundineae</taxon>
        <taxon>Arundo</taxon>
    </lineage>
</organism>
<evidence type="ECO:0000313" key="2">
    <source>
        <dbReference type="EMBL" id="JAE36587.1"/>
    </source>
</evidence>
<sequence>MRSIGTNKPSKPKISQMGFKIRIQKNVA</sequence>
<dbReference type="EMBL" id="GBRH01161309">
    <property type="protein sequence ID" value="JAE36587.1"/>
    <property type="molecule type" value="Transcribed_RNA"/>
</dbReference>
<evidence type="ECO:0000256" key="1">
    <source>
        <dbReference type="SAM" id="MobiDB-lite"/>
    </source>
</evidence>